<evidence type="ECO:0000313" key="1">
    <source>
        <dbReference type="EMBL" id="EFA29071.1"/>
    </source>
</evidence>
<dbReference type="EMBL" id="ABFC01000354">
    <property type="protein sequence ID" value="EFA29071.1"/>
    <property type="molecule type" value="Genomic_DNA"/>
</dbReference>
<organism evidence="1">
    <name type="scientific">Haemophilus influenzae HK1212</name>
    <dbReference type="NCBI Taxonomy" id="456482"/>
    <lineage>
        <taxon>Bacteria</taxon>
        <taxon>Pseudomonadati</taxon>
        <taxon>Pseudomonadota</taxon>
        <taxon>Gammaproteobacteria</taxon>
        <taxon>Pasteurellales</taxon>
        <taxon>Pasteurellaceae</taxon>
        <taxon>Haemophilus</taxon>
    </lineage>
</organism>
<dbReference type="AlphaFoldDB" id="A0A7G2K0J7"/>
<proteinExistence type="predicted"/>
<feature type="non-terminal residue" evidence="1">
    <location>
        <position position="1"/>
    </location>
</feature>
<sequence>IVLGGAAMNIGLGGGASSMDSGNQKKI</sequence>
<accession>A0A7G2K0J7</accession>
<comment type="caution">
    <text evidence="1">The sequence shown here is derived from an EMBL/GenBank/DDBJ whole genome shotgun (WGS) entry which is preliminary data.</text>
</comment>
<gene>
    <name evidence="1" type="ORF">HAINFHK1212_2065</name>
</gene>
<reference evidence="1" key="1">
    <citation type="journal article" date="2010" name="Genomics">
        <title>Tracing phylogenomic events leading to diversity of Haemophilus influenzae and the emergence of Brazilian Purpuric Fever (BPF)-associated clones.</title>
        <authorList>
            <person name="Papazisi L."/>
            <person name="Ratnayake S."/>
            <person name="Remortel B.G."/>
            <person name="Bock G.R."/>
            <person name="Liang W."/>
            <person name="Saeed A.I."/>
            <person name="Liu J."/>
            <person name="Fleischmann R.D."/>
            <person name="Kilian M."/>
            <person name="Peterson S.N."/>
        </authorList>
    </citation>
    <scope>NUCLEOTIDE SEQUENCE [LARGE SCALE GENOMIC DNA]</scope>
    <source>
        <strain evidence="1">HK1212</strain>
    </source>
</reference>
<name>A0A7G2K0J7_HAEIF</name>
<protein>
    <submittedName>
        <fullName evidence="1">Uncharacterized protein</fullName>
    </submittedName>
</protein>